<protein>
    <recommendedName>
        <fullName evidence="7">UDP-3-O-acylglucosamine N-acyltransferase</fullName>
        <ecNumber evidence="7">2.3.1.191</ecNumber>
    </recommendedName>
</protein>
<dbReference type="Gene3D" id="3.40.1390.10">
    <property type="entry name" value="MurE/MurF, N-terminal domain"/>
    <property type="match status" value="1"/>
</dbReference>
<comment type="caution">
    <text evidence="9">The sequence shown here is derived from an EMBL/GenBank/DDBJ whole genome shotgun (WGS) entry which is preliminary data.</text>
</comment>
<dbReference type="Proteomes" id="UP000295135">
    <property type="component" value="Unassembled WGS sequence"/>
</dbReference>
<dbReference type="Pfam" id="PF00132">
    <property type="entry name" value="Hexapep"/>
    <property type="match status" value="1"/>
</dbReference>
<dbReference type="InterPro" id="IPR001451">
    <property type="entry name" value="Hexapep"/>
</dbReference>
<dbReference type="EC" id="2.3.1.191" evidence="7"/>
<dbReference type="Gene3D" id="1.20.5.170">
    <property type="match status" value="1"/>
</dbReference>
<dbReference type="PANTHER" id="PTHR43378:SF2">
    <property type="entry name" value="UDP-3-O-ACYLGLUCOSAMINE N-ACYLTRANSFERASE 1, MITOCHONDRIAL-RELATED"/>
    <property type="match status" value="1"/>
</dbReference>
<keyword evidence="10" id="KW-1185">Reference proteome</keyword>
<dbReference type="GO" id="GO:0103118">
    <property type="term" value="F:UDP-3-O-[(3R)-3-hydroxyacyl]-glucosamine N-acyltransferase activity"/>
    <property type="evidence" value="ECO:0007669"/>
    <property type="project" value="UniProtKB-EC"/>
</dbReference>
<dbReference type="InterPro" id="IPR011004">
    <property type="entry name" value="Trimer_LpxA-like_sf"/>
</dbReference>
<dbReference type="InterPro" id="IPR007691">
    <property type="entry name" value="LpxD"/>
</dbReference>
<comment type="subunit">
    <text evidence="7">Homotrimer.</text>
</comment>
<dbReference type="UniPathway" id="UPA00973"/>
<dbReference type="InterPro" id="IPR020573">
    <property type="entry name" value="UDP_GlcNAc_AcTrfase_non-rep"/>
</dbReference>
<gene>
    <name evidence="7" type="primary">lpxD</name>
    <name evidence="9" type="ORF">EDC61_1116</name>
</gene>
<proteinExistence type="inferred from homology"/>
<dbReference type="NCBIfam" id="NF002060">
    <property type="entry name" value="PRK00892.1"/>
    <property type="match status" value="1"/>
</dbReference>
<comment type="function">
    <text evidence="7">Catalyzes the N-acylation of UDP-3-O-acylglucosamine using 3-hydroxyacyl-ACP as the acyl donor. Is involved in the biosynthesis of lipid A, a phosphorylated glycolipid that anchors the lipopolysaccharide to the outer membrane of the cell.</text>
</comment>
<dbReference type="EMBL" id="SLZY01000011">
    <property type="protein sequence ID" value="TCS71130.1"/>
    <property type="molecule type" value="Genomic_DNA"/>
</dbReference>
<feature type="domain" description="UDP-3-O-[3-hydroxymyristoyl] glucosamine N-acyltransferase non-repeat region" evidence="8">
    <location>
        <begin position="27"/>
        <end position="90"/>
    </location>
</feature>
<evidence type="ECO:0000259" key="8">
    <source>
        <dbReference type="Pfam" id="PF04613"/>
    </source>
</evidence>
<evidence type="ECO:0000256" key="1">
    <source>
        <dbReference type="ARBA" id="ARBA00022516"/>
    </source>
</evidence>
<dbReference type="PANTHER" id="PTHR43378">
    <property type="entry name" value="UDP-3-O-ACYLGLUCOSAMINE N-ACYLTRANSFERASE"/>
    <property type="match status" value="1"/>
</dbReference>
<dbReference type="HAMAP" id="MF_00523">
    <property type="entry name" value="LpxD"/>
    <property type="match status" value="1"/>
</dbReference>
<keyword evidence="4 7" id="KW-0677">Repeat</keyword>
<evidence type="ECO:0000313" key="10">
    <source>
        <dbReference type="Proteomes" id="UP000295135"/>
    </source>
</evidence>
<sequence>MSSGYTLAELKAFLGGEVLGDAGLRYRGVASLEHAGSDQISFLVNDKHLAAAQASRAGALLVPPSLAERVDQPRLIVANPHVSFARAVALFHPEPSASPGIHPSANIADDASVAADARIGANVVIEPGASIGPQTRIDAGCVIGRGVKIGAGCRLHANVTIYAGCRIGDRVILHSGAVIGADGFGLAWEDDHWLKVPQVGAVVLEDDVEIGANTTVDRGALDDTVIERGAKLDNLIQIAHNVRIGAHTAIAACVGIAGSTRIGAYCQIGGAAMIIGHLDIADRVTVSAGTFVGKSIREAGTYTSVQPFMAHGDWKRNAAHLRHLDQMHERIRALEKTISELERKSS</sequence>
<dbReference type="Pfam" id="PF14602">
    <property type="entry name" value="Hexapep_2"/>
    <property type="match status" value="1"/>
</dbReference>
<accession>A0A4R3JU08</accession>
<keyword evidence="2 7" id="KW-0441">Lipid A biosynthesis</keyword>
<dbReference type="CDD" id="cd03352">
    <property type="entry name" value="LbH_LpxD"/>
    <property type="match status" value="1"/>
</dbReference>
<dbReference type="Pfam" id="PF04613">
    <property type="entry name" value="LpxD"/>
    <property type="match status" value="1"/>
</dbReference>
<dbReference type="NCBIfam" id="TIGR01853">
    <property type="entry name" value="lipid_A_lpxD"/>
    <property type="match status" value="1"/>
</dbReference>
<name>A0A4R3JU08_9PROT</name>
<evidence type="ECO:0000256" key="2">
    <source>
        <dbReference type="ARBA" id="ARBA00022556"/>
    </source>
</evidence>
<dbReference type="GO" id="GO:0016020">
    <property type="term" value="C:membrane"/>
    <property type="evidence" value="ECO:0007669"/>
    <property type="project" value="GOC"/>
</dbReference>
<comment type="similarity">
    <text evidence="7">Belongs to the transferase hexapeptide repeat family. LpxD subfamily.</text>
</comment>
<dbReference type="RefSeq" id="WP_126461777.1">
    <property type="nucleotide sequence ID" value="NZ_AP018721.1"/>
</dbReference>
<organism evidence="9 10">
    <name type="scientific">Sulfuritortus calidifontis</name>
    <dbReference type="NCBI Taxonomy" id="1914471"/>
    <lineage>
        <taxon>Bacteria</taxon>
        <taxon>Pseudomonadati</taxon>
        <taxon>Pseudomonadota</taxon>
        <taxon>Betaproteobacteria</taxon>
        <taxon>Nitrosomonadales</taxon>
        <taxon>Thiobacillaceae</taxon>
        <taxon>Sulfuritortus</taxon>
    </lineage>
</organism>
<dbReference type="GO" id="GO:0009245">
    <property type="term" value="P:lipid A biosynthetic process"/>
    <property type="evidence" value="ECO:0007669"/>
    <property type="project" value="UniProtKB-UniRule"/>
</dbReference>
<evidence type="ECO:0000256" key="5">
    <source>
        <dbReference type="ARBA" id="ARBA00023098"/>
    </source>
</evidence>
<keyword evidence="6 7" id="KW-0012">Acyltransferase</keyword>
<comment type="catalytic activity">
    <reaction evidence="7">
        <text>a UDP-3-O-[(3R)-3-hydroxyacyl]-alpha-D-glucosamine + a (3R)-hydroxyacyl-[ACP] = a UDP-2-N,3-O-bis[(3R)-3-hydroxyacyl]-alpha-D-glucosamine + holo-[ACP] + H(+)</text>
        <dbReference type="Rhea" id="RHEA:53836"/>
        <dbReference type="Rhea" id="RHEA-COMP:9685"/>
        <dbReference type="Rhea" id="RHEA-COMP:9945"/>
        <dbReference type="ChEBI" id="CHEBI:15378"/>
        <dbReference type="ChEBI" id="CHEBI:64479"/>
        <dbReference type="ChEBI" id="CHEBI:78827"/>
        <dbReference type="ChEBI" id="CHEBI:137740"/>
        <dbReference type="ChEBI" id="CHEBI:137748"/>
        <dbReference type="EC" id="2.3.1.191"/>
    </reaction>
</comment>
<evidence type="ECO:0000256" key="3">
    <source>
        <dbReference type="ARBA" id="ARBA00022679"/>
    </source>
</evidence>
<reference evidence="9 10" key="1">
    <citation type="submission" date="2019-03" db="EMBL/GenBank/DDBJ databases">
        <title>Genomic Encyclopedia of Type Strains, Phase IV (KMG-IV): sequencing the most valuable type-strain genomes for metagenomic binning, comparative biology and taxonomic classification.</title>
        <authorList>
            <person name="Goeker M."/>
        </authorList>
    </citation>
    <scope>NUCLEOTIDE SEQUENCE [LARGE SCALE GENOMIC DNA]</scope>
    <source>
        <strain evidence="9 10">DSM 103923</strain>
    </source>
</reference>
<dbReference type="Gene3D" id="2.160.10.10">
    <property type="entry name" value="Hexapeptide repeat proteins"/>
    <property type="match status" value="1"/>
</dbReference>
<dbReference type="OrthoDB" id="9784739at2"/>
<evidence type="ECO:0000313" key="9">
    <source>
        <dbReference type="EMBL" id="TCS71130.1"/>
    </source>
</evidence>
<dbReference type="GO" id="GO:0016410">
    <property type="term" value="F:N-acyltransferase activity"/>
    <property type="evidence" value="ECO:0007669"/>
    <property type="project" value="InterPro"/>
</dbReference>
<keyword evidence="5 7" id="KW-0443">Lipid metabolism</keyword>
<evidence type="ECO:0000256" key="4">
    <source>
        <dbReference type="ARBA" id="ARBA00022737"/>
    </source>
</evidence>
<evidence type="ECO:0000256" key="7">
    <source>
        <dbReference type="HAMAP-Rule" id="MF_00523"/>
    </source>
</evidence>
<dbReference type="AlphaFoldDB" id="A0A4R3JU08"/>
<evidence type="ECO:0000256" key="6">
    <source>
        <dbReference type="ARBA" id="ARBA00023315"/>
    </source>
</evidence>
<dbReference type="SUPFAM" id="SSF51161">
    <property type="entry name" value="Trimeric LpxA-like enzymes"/>
    <property type="match status" value="1"/>
</dbReference>
<feature type="active site" description="Proton acceptor" evidence="7">
    <location>
        <position position="240"/>
    </location>
</feature>
<keyword evidence="3 7" id="KW-0808">Transferase</keyword>
<keyword evidence="1 7" id="KW-0444">Lipid biosynthesis</keyword>
<comment type="pathway">
    <text evidence="7">Bacterial outer membrane biogenesis; LPS lipid A biosynthesis.</text>
</comment>